<evidence type="ECO:0000313" key="3">
    <source>
        <dbReference type="EMBL" id="KKG94868.1"/>
    </source>
</evidence>
<evidence type="ECO:0000313" key="15">
    <source>
        <dbReference type="Proteomes" id="UP000034338"/>
    </source>
</evidence>
<evidence type="ECO:0000313" key="17">
    <source>
        <dbReference type="Proteomes" id="UP000034409"/>
    </source>
</evidence>
<reference evidence="12 13" key="1">
    <citation type="journal article" date="2015" name="ISME J.">
        <title>Genomic and phenotypic differentiation among Methanosarcina mazei populations from Columbia River sediment.</title>
        <authorList>
            <person name="Youngblut N.D."/>
            <person name="Wirth J.S."/>
            <person name="Henriksen J.R."/>
            <person name="Smith M."/>
            <person name="Simon H."/>
            <person name="Metcalf W.W."/>
            <person name="Whitaker R.J."/>
        </authorList>
    </citation>
    <scope>NUCLEOTIDE SEQUENCE [LARGE SCALE GENOMIC DNA]</scope>
    <source>
        <strain evidence="6 13">1.F.A.1A.3</strain>
        <strain evidence="7 19">1.F.A.1B.3</strain>
        <strain evidence="5 12">1.F.A.1B.4</strain>
        <strain evidence="8 15">1.H.A.0.1</strain>
        <strain evidence="9 18">1.H.A.1A.4</strain>
        <strain evidence="10 14">1.H.A.2.1</strain>
        <strain evidence="2 20">3.H.A.2.6</strain>
        <strain evidence="3 17">3.H.A.2.8</strain>
        <strain evidence="4 16">3.H.M.2.7</strain>
    </source>
</reference>
<dbReference type="Proteomes" id="UP000034672">
    <property type="component" value="Unassembled WGS sequence"/>
</dbReference>
<dbReference type="EMBL" id="JJQK01000146">
    <property type="protein sequence ID" value="KKH50820.1"/>
    <property type="molecule type" value="Genomic_DNA"/>
</dbReference>
<evidence type="ECO:0000313" key="14">
    <source>
        <dbReference type="Proteomes" id="UP000034259"/>
    </source>
</evidence>
<evidence type="ECO:0000313" key="11">
    <source>
        <dbReference type="EMBL" id="QIB91886.1"/>
    </source>
</evidence>
<dbReference type="RefSeq" id="WP_048039140.1">
    <property type="nucleotide sequence ID" value="NZ_CP042908.1"/>
</dbReference>
<evidence type="ECO:0000313" key="10">
    <source>
        <dbReference type="EMBL" id="KKH50820.1"/>
    </source>
</evidence>
<dbReference type="Proteomes" id="UP000034950">
    <property type="component" value="Unassembled WGS sequence"/>
</dbReference>
<protein>
    <submittedName>
        <fullName evidence="5">Uncharacterized protein</fullName>
    </submittedName>
</protein>
<evidence type="ECO:0000313" key="6">
    <source>
        <dbReference type="EMBL" id="KKH19923.1"/>
    </source>
</evidence>
<evidence type="ECO:0000313" key="8">
    <source>
        <dbReference type="EMBL" id="KKH26397.1"/>
    </source>
</evidence>
<dbReference type="EMBL" id="JJPR01000087">
    <property type="protein sequence ID" value="KKG86726.1"/>
    <property type="molecule type" value="Genomic_DNA"/>
</dbReference>
<dbReference type="PATRIC" id="fig|2209.44.peg.2220"/>
<keyword evidence="1" id="KW-0812">Transmembrane</keyword>
<dbReference type="EMBL" id="JJQF01000151">
    <property type="protein sequence ID" value="KKH26397.1"/>
    <property type="molecule type" value="Genomic_DNA"/>
</dbReference>
<dbReference type="EMBL" id="JJQC01000118">
    <property type="protein sequence ID" value="KKH19342.1"/>
    <property type="molecule type" value="Genomic_DNA"/>
</dbReference>
<reference evidence="11 21" key="2">
    <citation type="journal article" date="2020" name="Environ. Microbiol. Rep.">
        <title>Redox cycling of Fe(II) and Fe(III) in magnetite accelerates aceticlastic methanogenesis by Methanosarcina mazei.</title>
        <authorList>
            <person name="Wang H."/>
            <person name="Byrne J.M."/>
            <person name="Liu P."/>
            <person name="Liu J."/>
            <person name="Dong X."/>
            <person name="Lu Y."/>
        </authorList>
    </citation>
    <scope>NUCLEOTIDE SEQUENCE [LARGE SCALE GENOMIC DNA]</scope>
    <source>
        <strain evidence="11">Zm-15</strain>
        <strain evidence="21">zm-15</strain>
    </source>
</reference>
<dbReference type="Proteomes" id="UP000034409">
    <property type="component" value="Unassembled WGS sequence"/>
</dbReference>
<keyword evidence="1" id="KW-0472">Membrane</keyword>
<dbReference type="EMBL" id="JJPX01000180">
    <property type="protein sequence ID" value="KKH04513.1"/>
    <property type="molecule type" value="Genomic_DNA"/>
</dbReference>
<dbReference type="EMBL" id="JJQA01000020">
    <property type="protein sequence ID" value="KKH19923.1"/>
    <property type="molecule type" value="Genomic_DNA"/>
</dbReference>
<dbReference type="Proteomes" id="UP000034733">
    <property type="component" value="Unassembled WGS sequence"/>
</dbReference>
<proteinExistence type="predicted"/>
<evidence type="ECO:0000313" key="7">
    <source>
        <dbReference type="EMBL" id="KKH23940.1"/>
    </source>
</evidence>
<feature type="transmembrane region" description="Helical" evidence="1">
    <location>
        <begin position="82"/>
        <end position="103"/>
    </location>
</feature>
<name>A0A0F8L086_METMZ</name>
<evidence type="ECO:0000313" key="2">
    <source>
        <dbReference type="EMBL" id="KKG86726.1"/>
    </source>
</evidence>
<evidence type="ECO:0000313" key="21">
    <source>
        <dbReference type="Proteomes" id="UP000467371"/>
    </source>
</evidence>
<evidence type="ECO:0000313" key="20">
    <source>
        <dbReference type="Proteomes" id="UP000034950"/>
    </source>
</evidence>
<sequence>MEDDINNLSEEFKQKVILVLEDNDKIFETNWNENQTKFVKLNESTPSKINGYLNRYLNLTKRKIDGYKNWVSNRINSFSRTLFTSIIGITTFGFFAAVAILGYDWGFVDQQSPLYYKIGTMFVIFILQVVLIHFAVQKSKDNFSTDLEKFHEDNHEKTDNDIKELDDTKCSIDSDIEEINKIYTGFKSSLTDTCEVVRSLIPTCKEIDDLHKFQEKWYLECHKLKIVTTYFGLKAQSNELTLLAKKPMIEKKRSNDERLSDSIIEYICEKTCLDLQLMNLFIFCYNEDKEAERLWKSIRQDPNKVHYLAKKLFDLDKLDFAKKSNSNKSEDLNESKFSEEILENILLRTQNFDLPLITNNVSLYLRLCSFLQSYFKKLIDEKIPLRNQLHCENIVKNIDFEKDFESNFVDIFSKEFHKSLNIDADENIKEAYVFALMAIILNPDIKFRDTVCKKAAENSNSIYTLMAYHKLREQKAAANESFTLSDIFKAEKPSEIKEKIENDNAEKEIFRYMELSLSRGEWYESSQIIMQKMLEDLSKRIRNKEKFEAFKKAFTNIFEKVNINTLDRAVDAGLFSVYFILTNSSKGEFIDKVVERLLISSFKNDEDIKNFEKENHISLYYYLKDGSRIPKYDFTKYSNSTRIGILHRDIEFSTFIDDITTDVEKLLEKETKDLTDETKWKDIGLIVLRISPSEYSFGILDKEIEKKGKLQLINLDIASCITSLASGSGYLEDEQKLAVSTLDSTINILDVIDQLKIYEYLSTDIQKSLTQQESVFLQSRDLKEEIKKYLKSKEIYSFKELSHILNYSSDYEKKDLRTSLYAVFANAYSNKYPKKTLKPSTQKRCVNEFLDLLESLNELWT</sequence>
<evidence type="ECO:0000313" key="18">
    <source>
        <dbReference type="Proteomes" id="UP000034672"/>
    </source>
</evidence>
<evidence type="ECO:0000313" key="12">
    <source>
        <dbReference type="Proteomes" id="UP000033987"/>
    </source>
</evidence>
<dbReference type="Proteomes" id="UP000034064">
    <property type="component" value="Unassembled WGS sequence"/>
</dbReference>
<dbReference type="Proteomes" id="UP000033987">
    <property type="component" value="Unassembled WGS sequence"/>
</dbReference>
<dbReference type="Proteomes" id="UP000034259">
    <property type="component" value="Unassembled WGS sequence"/>
</dbReference>
<dbReference type="Proteomes" id="UP000467371">
    <property type="component" value="Chromosome"/>
</dbReference>
<accession>A0A0F8L086</accession>
<dbReference type="EMBL" id="CP042908">
    <property type="protein sequence ID" value="QIB91886.1"/>
    <property type="molecule type" value="Genomic_DNA"/>
</dbReference>
<gene>
    <name evidence="8" type="ORF">DU37_17590</name>
    <name evidence="4" type="ORF">DU42_13020</name>
    <name evidence="6" type="ORF">DU44_17780</name>
    <name evidence="7" type="ORF">DU48_03020</name>
    <name evidence="2" type="ORF">DU57_10215</name>
    <name evidence="3" type="ORF">DU59_14060</name>
    <name evidence="5" type="ORF">DU65_05425</name>
    <name evidence="9" type="ORF">DU71_09360</name>
    <name evidence="10" type="ORF">DU72_06980</name>
    <name evidence="11" type="ORF">FQU78_13350</name>
</gene>
<evidence type="ECO:0000313" key="19">
    <source>
        <dbReference type="Proteomes" id="UP000034733"/>
    </source>
</evidence>
<evidence type="ECO:0000313" key="5">
    <source>
        <dbReference type="EMBL" id="KKH19342.1"/>
    </source>
</evidence>
<dbReference type="Proteomes" id="UP000034387">
    <property type="component" value="Unassembled WGS sequence"/>
</dbReference>
<evidence type="ECO:0000256" key="1">
    <source>
        <dbReference type="SAM" id="Phobius"/>
    </source>
</evidence>
<evidence type="ECO:0000313" key="9">
    <source>
        <dbReference type="EMBL" id="KKH37321.1"/>
    </source>
</evidence>
<evidence type="ECO:0000313" key="16">
    <source>
        <dbReference type="Proteomes" id="UP000034387"/>
    </source>
</evidence>
<dbReference type="EMBL" id="JJPS01000011">
    <property type="protein sequence ID" value="KKG94868.1"/>
    <property type="molecule type" value="Genomic_DNA"/>
</dbReference>
<dbReference type="EMBL" id="JJQI01000094">
    <property type="protein sequence ID" value="KKH37321.1"/>
    <property type="molecule type" value="Genomic_DNA"/>
</dbReference>
<evidence type="ECO:0000313" key="13">
    <source>
        <dbReference type="Proteomes" id="UP000034064"/>
    </source>
</evidence>
<dbReference type="GeneID" id="44088149"/>
<dbReference type="AlphaFoldDB" id="A0A0F8L086"/>
<dbReference type="Proteomes" id="UP000034338">
    <property type="component" value="Unassembled WGS sequence"/>
</dbReference>
<organism evidence="5 12">
    <name type="scientific">Methanosarcina mazei</name>
    <name type="common">Methanosarcina frisia</name>
    <dbReference type="NCBI Taxonomy" id="2209"/>
    <lineage>
        <taxon>Archaea</taxon>
        <taxon>Methanobacteriati</taxon>
        <taxon>Methanobacteriota</taxon>
        <taxon>Stenosarchaea group</taxon>
        <taxon>Methanomicrobia</taxon>
        <taxon>Methanosarcinales</taxon>
        <taxon>Methanosarcinaceae</taxon>
        <taxon>Methanosarcina</taxon>
    </lineage>
</organism>
<keyword evidence="1" id="KW-1133">Transmembrane helix</keyword>
<dbReference type="EMBL" id="JJQB01000002">
    <property type="protein sequence ID" value="KKH23940.1"/>
    <property type="molecule type" value="Genomic_DNA"/>
</dbReference>
<evidence type="ECO:0000313" key="4">
    <source>
        <dbReference type="EMBL" id="KKH04513.1"/>
    </source>
</evidence>
<feature type="transmembrane region" description="Helical" evidence="1">
    <location>
        <begin position="115"/>
        <end position="136"/>
    </location>
</feature>